<dbReference type="SMART" id="SM00014">
    <property type="entry name" value="acidPPc"/>
    <property type="match status" value="1"/>
</dbReference>
<protein>
    <submittedName>
        <fullName evidence="3">PAP2 superfamily protein</fullName>
    </submittedName>
</protein>
<keyword evidence="1" id="KW-0812">Transmembrane</keyword>
<dbReference type="PANTHER" id="PTHR14969">
    <property type="entry name" value="SPHINGOSINE-1-PHOSPHATE PHOSPHOHYDROLASE"/>
    <property type="match status" value="1"/>
</dbReference>
<proteinExistence type="predicted"/>
<dbReference type="SUPFAM" id="SSF48317">
    <property type="entry name" value="Acid phosphatase/Vanadium-dependent haloperoxidase"/>
    <property type="match status" value="1"/>
</dbReference>
<dbReference type="Pfam" id="PF01569">
    <property type="entry name" value="PAP2"/>
    <property type="match status" value="1"/>
</dbReference>
<evidence type="ECO:0000256" key="1">
    <source>
        <dbReference type="SAM" id="Phobius"/>
    </source>
</evidence>
<feature type="transmembrane region" description="Helical" evidence="1">
    <location>
        <begin position="74"/>
        <end position="94"/>
    </location>
</feature>
<feature type="transmembrane region" description="Helical" evidence="1">
    <location>
        <begin position="152"/>
        <end position="171"/>
    </location>
</feature>
<feature type="transmembrane region" description="Helical" evidence="1">
    <location>
        <begin position="209"/>
        <end position="226"/>
    </location>
</feature>
<organism evidence="3 4">
    <name type="scientific">Cyclonatronum proteinivorum</name>
    <dbReference type="NCBI Taxonomy" id="1457365"/>
    <lineage>
        <taxon>Bacteria</taxon>
        <taxon>Pseudomonadati</taxon>
        <taxon>Balneolota</taxon>
        <taxon>Balneolia</taxon>
        <taxon>Balneolales</taxon>
        <taxon>Cyclonatronaceae</taxon>
        <taxon>Cyclonatronum</taxon>
    </lineage>
</organism>
<dbReference type="PANTHER" id="PTHR14969:SF13">
    <property type="entry name" value="AT30094P"/>
    <property type="match status" value="1"/>
</dbReference>
<accession>A0A345UIQ0</accession>
<keyword evidence="1" id="KW-0472">Membrane</keyword>
<dbReference type="InterPro" id="IPR036938">
    <property type="entry name" value="PAP2/HPO_sf"/>
</dbReference>
<evidence type="ECO:0000313" key="3">
    <source>
        <dbReference type="EMBL" id="AXJ00352.1"/>
    </source>
</evidence>
<dbReference type="AlphaFoldDB" id="A0A345UIQ0"/>
<feature type="transmembrane region" description="Helical" evidence="1">
    <location>
        <begin position="31"/>
        <end position="54"/>
    </location>
</feature>
<dbReference type="EMBL" id="CP027806">
    <property type="protein sequence ID" value="AXJ00352.1"/>
    <property type="molecule type" value="Genomic_DNA"/>
</dbReference>
<gene>
    <name evidence="3" type="ORF">CYPRO_1087</name>
</gene>
<feature type="transmembrane region" description="Helical" evidence="1">
    <location>
        <begin position="106"/>
        <end position="127"/>
    </location>
</feature>
<reference evidence="3 4" key="1">
    <citation type="submission" date="2018-03" db="EMBL/GenBank/DDBJ databases">
        <title>Phenotypic and genomic properties of Cyclonatronum proteinivorum gen. nov., sp. nov., a haloalkaliphilic bacteroidete from soda lakes possessing Na+-translocating rhodopsin.</title>
        <authorList>
            <person name="Toshchakov S.V."/>
            <person name="Korzhenkov A."/>
            <person name="Samarov N.I."/>
            <person name="Kublanov I.V."/>
            <person name="Muntyan M.S."/>
            <person name="Sorokin D.Y."/>
        </authorList>
    </citation>
    <scope>NUCLEOTIDE SEQUENCE [LARGE SCALE GENOMIC DNA]</scope>
    <source>
        <strain evidence="3 4">Omega</strain>
    </source>
</reference>
<keyword evidence="1" id="KW-1133">Transmembrane helix</keyword>
<name>A0A345UIQ0_9BACT</name>
<feature type="domain" description="Phosphatidic acid phosphatase type 2/haloperoxidase" evidence="2">
    <location>
        <begin position="106"/>
        <end position="220"/>
    </location>
</feature>
<dbReference type="OrthoDB" id="9773582at2"/>
<keyword evidence="4" id="KW-1185">Reference proteome</keyword>
<dbReference type="Gene3D" id="1.20.144.10">
    <property type="entry name" value="Phosphatidic acid phosphatase type 2/haloperoxidase"/>
    <property type="match status" value="1"/>
</dbReference>
<feature type="transmembrane region" description="Helical" evidence="1">
    <location>
        <begin position="178"/>
        <end position="197"/>
    </location>
</feature>
<dbReference type="KEGG" id="cprv:CYPRO_1087"/>
<evidence type="ECO:0000259" key="2">
    <source>
        <dbReference type="SMART" id="SM00014"/>
    </source>
</evidence>
<sequence>MKHQTQHLNPVLPPPSRHQNPALVVARNSTIATLAFLFASVALIQYVDIAVVTYFSQMEYTLWHEGLRILALYINPYTIFIATAGIIGLQIMTLRRNKKRIETDRTVILLSAVLVSLIFTTLLKFSLGRARPEIWFGEGYTGFFGFQTGRSFHSLPSGHATAVTAMCIAVFQLRHETAYRLLALTLTLLILSSRLFLGEHFPADVLAGIWLGSIVMYWAQLFAHLAKDRL</sequence>
<evidence type="ECO:0000313" key="4">
    <source>
        <dbReference type="Proteomes" id="UP000254808"/>
    </source>
</evidence>
<dbReference type="InterPro" id="IPR000326">
    <property type="entry name" value="PAP2/HPO"/>
</dbReference>
<dbReference type="RefSeq" id="WP_114983628.1">
    <property type="nucleotide sequence ID" value="NZ_CP027806.1"/>
</dbReference>
<dbReference type="Proteomes" id="UP000254808">
    <property type="component" value="Chromosome"/>
</dbReference>